<keyword evidence="7" id="KW-0175">Coiled coil</keyword>
<feature type="transmembrane region" description="Helical" evidence="8">
    <location>
        <begin position="46"/>
        <end position="67"/>
    </location>
</feature>
<dbReference type="GO" id="GO:0016791">
    <property type="term" value="F:phosphatase activity"/>
    <property type="evidence" value="ECO:0007669"/>
    <property type="project" value="TreeGrafter"/>
</dbReference>
<dbReference type="SMART" id="SM00331">
    <property type="entry name" value="PP2C_SIG"/>
    <property type="match status" value="1"/>
</dbReference>
<dbReference type="GeneID" id="97547348"/>
<dbReference type="InterPro" id="IPR052016">
    <property type="entry name" value="Bact_Sigma-Reg"/>
</dbReference>
<evidence type="ECO:0000256" key="5">
    <source>
        <dbReference type="ARBA" id="ARBA00022989"/>
    </source>
</evidence>
<keyword evidence="5 8" id="KW-1133">Transmembrane helix</keyword>
<feature type="transmembrane region" description="Helical" evidence="8">
    <location>
        <begin position="168"/>
        <end position="194"/>
    </location>
</feature>
<dbReference type="GO" id="GO:0005886">
    <property type="term" value="C:plasma membrane"/>
    <property type="evidence" value="ECO:0007669"/>
    <property type="project" value="UniProtKB-SubCell"/>
</dbReference>
<evidence type="ECO:0000259" key="9">
    <source>
        <dbReference type="SMART" id="SM00331"/>
    </source>
</evidence>
<dbReference type="GO" id="GO:0071555">
    <property type="term" value="P:cell wall organization"/>
    <property type="evidence" value="ECO:0007669"/>
    <property type="project" value="InterPro"/>
</dbReference>
<comment type="caution">
    <text evidence="10">The sequence shown here is derived from an EMBL/GenBank/DDBJ whole genome shotgun (WGS) entry which is preliminary data.</text>
</comment>
<proteinExistence type="predicted"/>
<sequence>MDTAILVDCIKLFEMVSVVMVIAYLFSRSRFYQEILEHRPTISTHIILALIFGILSIYGMSSGINYFGAVVNIRDLGPIIGGLSCGPFVGIGAGIIGTCYRLSVGGPNVFGAALGPIISGICGSAIFILNKREVLSTKYAIIATIGIEVGVSLITLLIRALGGSTSTLLTVFINVAVPMICLTSVAAGIFAFIIHNLIQERQVKLEKEKLEQEIAKKEAELSIAAEIQKSFLPDSLPYFPKYEMAGKSIPAKEVGGDFFDFMPLELIPFSKSQMGIMIADVAGKGVPAALFMALSRIVIRISALWFKNCAEAIAFANPVITHDSKTGMFVTLFLGILDNETMTMSYVNAGHNPPLVFRTGTEKIEELKPTGIAIGVIEDIAFDQKSVHLQNGDVVVLYTDGVTEAINTNTEEFGVPRLIQTIKDSVSLPSQEMVDTIVTRVTEFCGAQPQHDDITLLVIKVHDS</sequence>
<keyword evidence="6 8" id="KW-0472">Membrane</keyword>
<keyword evidence="3 8" id="KW-0812">Transmembrane</keyword>
<dbReference type="Pfam" id="PF07694">
    <property type="entry name" value="5TM-5TMR_LYT"/>
    <property type="match status" value="1"/>
</dbReference>
<dbReference type="AlphaFoldDB" id="A0A2V2MRX2"/>
<evidence type="ECO:0000256" key="7">
    <source>
        <dbReference type="SAM" id="Coils"/>
    </source>
</evidence>
<comment type="subcellular location">
    <subcellularLocation>
        <location evidence="1">Cell membrane</location>
        <topology evidence="1">Multi-pass membrane protein</topology>
    </subcellularLocation>
</comment>
<dbReference type="Proteomes" id="UP000245657">
    <property type="component" value="Unassembled WGS sequence"/>
</dbReference>
<dbReference type="InterPro" id="IPR011620">
    <property type="entry name" value="Sig_transdc_His_kinase_LytS_TM"/>
</dbReference>
<dbReference type="PANTHER" id="PTHR43156:SF2">
    <property type="entry name" value="STAGE II SPORULATION PROTEIN E"/>
    <property type="match status" value="1"/>
</dbReference>
<evidence type="ECO:0000256" key="1">
    <source>
        <dbReference type="ARBA" id="ARBA00004651"/>
    </source>
</evidence>
<dbReference type="SUPFAM" id="SSF81606">
    <property type="entry name" value="PP2C-like"/>
    <property type="match status" value="1"/>
</dbReference>
<feature type="domain" description="PPM-type phosphatase" evidence="9">
    <location>
        <begin position="239"/>
        <end position="461"/>
    </location>
</feature>
<keyword evidence="2" id="KW-1003">Cell membrane</keyword>
<dbReference type="RefSeq" id="WP_109969478.1">
    <property type="nucleotide sequence ID" value="NZ_CP176093.1"/>
</dbReference>
<feature type="coiled-coil region" evidence="7">
    <location>
        <begin position="200"/>
        <end position="227"/>
    </location>
</feature>
<feature type="transmembrane region" description="Helical" evidence="8">
    <location>
        <begin position="141"/>
        <end position="162"/>
    </location>
</feature>
<dbReference type="InterPro" id="IPR036457">
    <property type="entry name" value="PPM-type-like_dom_sf"/>
</dbReference>
<keyword evidence="11" id="KW-1185">Reference proteome</keyword>
<feature type="transmembrane region" description="Helical" evidence="8">
    <location>
        <begin position="5"/>
        <end position="26"/>
    </location>
</feature>
<name>A0A2V2MRX2_9EURY</name>
<dbReference type="Pfam" id="PF07228">
    <property type="entry name" value="SpoIIE"/>
    <property type="match status" value="1"/>
</dbReference>
<evidence type="ECO:0000313" key="10">
    <source>
        <dbReference type="EMBL" id="PWR70984.1"/>
    </source>
</evidence>
<dbReference type="InterPro" id="IPR001932">
    <property type="entry name" value="PPM-type_phosphatase-like_dom"/>
</dbReference>
<keyword evidence="4" id="KW-0378">Hydrolase</keyword>
<dbReference type="Gene3D" id="3.60.40.10">
    <property type="entry name" value="PPM-type phosphatase domain"/>
    <property type="match status" value="1"/>
</dbReference>
<dbReference type="OrthoDB" id="110858at2157"/>
<protein>
    <submittedName>
        <fullName evidence="10">Stage II sporulation protein E</fullName>
    </submittedName>
</protein>
<evidence type="ECO:0000256" key="3">
    <source>
        <dbReference type="ARBA" id="ARBA00022692"/>
    </source>
</evidence>
<feature type="transmembrane region" description="Helical" evidence="8">
    <location>
        <begin position="109"/>
        <end position="129"/>
    </location>
</feature>
<evidence type="ECO:0000256" key="8">
    <source>
        <dbReference type="SAM" id="Phobius"/>
    </source>
</evidence>
<feature type="transmembrane region" description="Helical" evidence="8">
    <location>
        <begin position="79"/>
        <end position="103"/>
    </location>
</feature>
<dbReference type="GO" id="GO:0000155">
    <property type="term" value="F:phosphorelay sensor kinase activity"/>
    <property type="evidence" value="ECO:0007669"/>
    <property type="project" value="InterPro"/>
</dbReference>
<evidence type="ECO:0000313" key="11">
    <source>
        <dbReference type="Proteomes" id="UP000245657"/>
    </source>
</evidence>
<gene>
    <name evidence="10" type="ORF">DK846_13470</name>
</gene>
<organism evidence="10 11">
    <name type="scientific">Methanospirillum lacunae</name>
    <dbReference type="NCBI Taxonomy" id="668570"/>
    <lineage>
        <taxon>Archaea</taxon>
        <taxon>Methanobacteriati</taxon>
        <taxon>Methanobacteriota</taxon>
        <taxon>Stenosarchaea group</taxon>
        <taxon>Methanomicrobia</taxon>
        <taxon>Methanomicrobiales</taxon>
        <taxon>Methanospirillaceae</taxon>
        <taxon>Methanospirillum</taxon>
    </lineage>
</organism>
<accession>A0A2V2MRX2</accession>
<dbReference type="EMBL" id="QGMY01000009">
    <property type="protein sequence ID" value="PWR70984.1"/>
    <property type="molecule type" value="Genomic_DNA"/>
</dbReference>
<reference evidence="10 11" key="1">
    <citation type="submission" date="2018-05" db="EMBL/GenBank/DDBJ databases">
        <title>Draft genome of Methanospirillum lacunae Ki8-1.</title>
        <authorList>
            <person name="Dueholm M.S."/>
            <person name="Nielsen P.H."/>
            <person name="Bakmann L.F."/>
            <person name="Otzen D.E."/>
        </authorList>
    </citation>
    <scope>NUCLEOTIDE SEQUENCE [LARGE SCALE GENOMIC DNA]</scope>
    <source>
        <strain evidence="10 11">Ki8-1</strain>
    </source>
</reference>
<dbReference type="PANTHER" id="PTHR43156">
    <property type="entry name" value="STAGE II SPORULATION PROTEIN E-RELATED"/>
    <property type="match status" value="1"/>
</dbReference>
<evidence type="ECO:0000256" key="4">
    <source>
        <dbReference type="ARBA" id="ARBA00022801"/>
    </source>
</evidence>
<evidence type="ECO:0000256" key="2">
    <source>
        <dbReference type="ARBA" id="ARBA00022475"/>
    </source>
</evidence>
<evidence type="ECO:0000256" key="6">
    <source>
        <dbReference type="ARBA" id="ARBA00023136"/>
    </source>
</evidence>